<organism evidence="4 5">
    <name type="scientific">Dermatophagoides pteronyssinus</name>
    <name type="common">European house dust mite</name>
    <dbReference type="NCBI Taxonomy" id="6956"/>
    <lineage>
        <taxon>Eukaryota</taxon>
        <taxon>Metazoa</taxon>
        <taxon>Ecdysozoa</taxon>
        <taxon>Arthropoda</taxon>
        <taxon>Chelicerata</taxon>
        <taxon>Arachnida</taxon>
        <taxon>Acari</taxon>
        <taxon>Acariformes</taxon>
        <taxon>Sarcoptiformes</taxon>
        <taxon>Astigmata</taxon>
        <taxon>Psoroptidia</taxon>
        <taxon>Analgoidea</taxon>
        <taxon>Pyroglyphidae</taxon>
        <taxon>Dermatophagoidinae</taxon>
        <taxon>Dermatophagoides</taxon>
    </lineage>
</organism>
<comment type="similarity">
    <text evidence="1">Belongs to the cullin family.</text>
</comment>
<gene>
    <name evidence="5" type="primary">LOC113798669</name>
</gene>
<dbReference type="Proteomes" id="UP000515146">
    <property type="component" value="Unplaced"/>
</dbReference>
<feature type="region of interest" description="Disordered" evidence="2">
    <location>
        <begin position="870"/>
        <end position="911"/>
    </location>
</feature>
<dbReference type="AlphaFoldDB" id="A0A6P6YID5"/>
<feature type="compositionally biased region" description="Polar residues" evidence="2">
    <location>
        <begin position="877"/>
        <end position="890"/>
    </location>
</feature>
<dbReference type="Gene3D" id="3.30.230.130">
    <property type="entry name" value="Cullin, Chain C, Domain 2"/>
    <property type="match status" value="1"/>
</dbReference>
<evidence type="ECO:0000313" key="4">
    <source>
        <dbReference type="Proteomes" id="UP000515146"/>
    </source>
</evidence>
<dbReference type="InterPro" id="IPR016159">
    <property type="entry name" value="Cullin_repeat-like_dom_sf"/>
</dbReference>
<dbReference type="OMA" id="ICFRMAN"/>
<dbReference type="PROSITE" id="PS50069">
    <property type="entry name" value="CULLIN_2"/>
    <property type="match status" value="1"/>
</dbReference>
<feature type="compositionally biased region" description="Low complexity" evidence="2">
    <location>
        <begin position="9"/>
        <end position="21"/>
    </location>
</feature>
<feature type="domain" description="Cullin family profile" evidence="3">
    <location>
        <begin position="503"/>
        <end position="761"/>
    </location>
</feature>
<proteinExistence type="inferred from homology"/>
<dbReference type="SUPFAM" id="SSF75632">
    <property type="entry name" value="Cullin homology domain"/>
    <property type="match status" value="1"/>
</dbReference>
<evidence type="ECO:0000256" key="2">
    <source>
        <dbReference type="SAM" id="MobiDB-lite"/>
    </source>
</evidence>
<dbReference type="SUPFAM" id="SSF74788">
    <property type="entry name" value="Cullin repeat-like"/>
    <property type="match status" value="1"/>
</dbReference>
<feature type="compositionally biased region" description="Low complexity" evidence="2">
    <location>
        <begin position="895"/>
        <end position="908"/>
    </location>
</feature>
<dbReference type="Pfam" id="PF26557">
    <property type="entry name" value="Cullin_AB"/>
    <property type="match status" value="1"/>
</dbReference>
<keyword evidence="4" id="KW-1185">Reference proteome</keyword>
<dbReference type="InterPro" id="IPR016158">
    <property type="entry name" value="Cullin_homology"/>
</dbReference>
<evidence type="ECO:0000259" key="3">
    <source>
        <dbReference type="PROSITE" id="PS50069"/>
    </source>
</evidence>
<dbReference type="RefSeq" id="XP_027205035.1">
    <property type="nucleotide sequence ID" value="XM_027349234.1"/>
</dbReference>
<dbReference type="OrthoDB" id="10414576at2759"/>
<dbReference type="InParanoid" id="A0A6P6YID5"/>
<evidence type="ECO:0000313" key="5">
    <source>
        <dbReference type="RefSeq" id="XP_027205035.1"/>
    </source>
</evidence>
<accession>A0A6P6YID5</accession>
<dbReference type="KEGG" id="dpte:113798669"/>
<feature type="region of interest" description="Disordered" evidence="2">
    <location>
        <begin position="1"/>
        <end position="21"/>
    </location>
</feature>
<dbReference type="InterPro" id="IPR059120">
    <property type="entry name" value="Cullin-like_AB"/>
</dbReference>
<evidence type="ECO:0000256" key="1">
    <source>
        <dbReference type="PROSITE-ProRule" id="PRU00330"/>
    </source>
</evidence>
<name>A0A6P6YID5_DERPT</name>
<sequence length="942" mass="112685">MNDIDDGGRQQQQQQQQQQQRRLIERFRSAIMACFENYQTDLRRPNPVHYYNNTLRLLFNDLYDMVVQITKLSSIDKDPIDYIYDIYSECATKAFGKFAENLEHDLQSTSNCKPTVWKFGSYQSRNQSTINIAKILIEFWSQFKRNVLPFLLATFQYVERRRRKRQQQQQQQKQQRYRRMMLEELTRTIFIEIFFEQSSSIITQYWRPLIIDYLLEKHRQIQQYLWCRKPSERLPLETDSLIRWPSFQHNRVIKMLQDEHYIVIKNLIQTLLDVGFDQATYYKVFLIPFLEEDLEAFLVQMSNHLMNELAPLEYLNFLMNFIQMQSWFINSVLILPEESLQQINLFTIEFLLINNANRLIIGNNNENDGSFKSMLNHKFYDRMTQFYSLMMNITAEKFLISKQNILINQFIDFLIKYHGERINWFTNQYRCVSRFEAIEFVQALLHEHDHWDHVLNKVFNIKETNDITDNNGKRTNKSLAMKKKPFSKLIDKYHYELMKIDTNVSQALAFYMHDLLCKDSIIMSLQTIISVEFETRIELLNRINFIIVYIKDINLFFDFTKHYFTQRMLTNLSYFSNDQEMDMMNDMNHVIRLNFMSMKGDGQSRSFLQNLNDFKNIANDYVHSFVKVNMNNNNNNNRRRRMIRNFLESSAILNAGTWKLTEFDHCWIPSRLSRSFESLEYLFRQQYENQKLFLNTKYSTAEVSMITLDRSNNNNNNHDNDSLLKQPVTLLMSLHQLAVIEQFNRRNQQLSFEMIVDETHFQKENNLRIALLSLIYCGLIRPIIINNDNHRNMQQSSKKPTLESLLFELNDEKRFRQLIDTNQCSNRLIAYEYIDFINVKQQPLDKEMVKIFPIIVQLLTDVEMTNASRKHLPPTPSISNLHKSTPSLLNRNHKSTPPSTQQSSSPSQNNISLNDIQTRLIQLIDKRYIRRNTDGGFEYNIE</sequence>
<reference evidence="5" key="1">
    <citation type="submission" date="2025-08" db="UniProtKB">
        <authorList>
            <consortium name="RefSeq"/>
        </authorList>
    </citation>
    <scope>IDENTIFICATION</scope>
    <source>
        <strain evidence="5">Airmid</strain>
    </source>
</reference>
<dbReference type="InterPro" id="IPR036317">
    <property type="entry name" value="Cullin_homology_sf"/>
</dbReference>
<protein>
    <submittedName>
        <fullName evidence="5">Uncharacterized protein LOC113798669</fullName>
    </submittedName>
</protein>